<keyword evidence="5" id="KW-1185">Reference proteome</keyword>
<dbReference type="InterPro" id="IPR012074">
    <property type="entry name" value="GAF_ANTAR"/>
</dbReference>
<evidence type="ECO:0000313" key="4">
    <source>
        <dbReference type="EMBL" id="GAA3547441.1"/>
    </source>
</evidence>
<feature type="domain" description="ANTAR" evidence="3">
    <location>
        <begin position="175"/>
        <end position="230"/>
    </location>
</feature>
<dbReference type="Gene3D" id="1.10.10.10">
    <property type="entry name" value="Winged helix-like DNA-binding domain superfamily/Winged helix DNA-binding domain"/>
    <property type="match status" value="1"/>
</dbReference>
<name>A0ABP6W868_9PSEU</name>
<accession>A0ABP6W868</accession>
<reference evidence="5" key="1">
    <citation type="journal article" date="2019" name="Int. J. Syst. Evol. Microbiol.">
        <title>The Global Catalogue of Microorganisms (GCM) 10K type strain sequencing project: providing services to taxonomists for standard genome sequencing and annotation.</title>
        <authorList>
            <consortium name="The Broad Institute Genomics Platform"/>
            <consortium name="The Broad Institute Genome Sequencing Center for Infectious Disease"/>
            <person name="Wu L."/>
            <person name="Ma J."/>
        </authorList>
    </citation>
    <scope>NUCLEOTIDE SEQUENCE [LARGE SCALE GENOMIC DNA]</scope>
    <source>
        <strain evidence="5">JCM 16898</strain>
    </source>
</reference>
<dbReference type="SMART" id="SM01012">
    <property type="entry name" value="ANTAR"/>
    <property type="match status" value="1"/>
</dbReference>
<sequence>MVEVTDRRQRFLGLLSTEGKADQGQRMSRICALCVAELVVSGAGATVLSETRDGAGTGPHRALVHASNEVSAGLEDLQLTVGEGPCLDAFAQGGPVLIPDLAAAIGRWPAFGPAAAELGVAAVFSFPLQVGVVRLGSLDFYRDQPGPLSRTQVTDALILADLATYAVIDQLDGHAASDLSWLADSHIEVHQAVGMVKVQLGITSDAALLRIRAYAYAHEVTLALVASQVVARTLRFRPEEDSA</sequence>
<dbReference type="PIRSF" id="PIRSF036625">
    <property type="entry name" value="GAF_ANTAR"/>
    <property type="match status" value="1"/>
</dbReference>
<dbReference type="InterPro" id="IPR005561">
    <property type="entry name" value="ANTAR"/>
</dbReference>
<keyword evidence="2" id="KW-0804">Transcription</keyword>
<evidence type="ECO:0000313" key="5">
    <source>
        <dbReference type="Proteomes" id="UP001500689"/>
    </source>
</evidence>
<protein>
    <submittedName>
        <fullName evidence="4">GAF domain-containing protein</fullName>
    </submittedName>
</protein>
<dbReference type="Proteomes" id="UP001500689">
    <property type="component" value="Unassembled WGS sequence"/>
</dbReference>
<dbReference type="InterPro" id="IPR036388">
    <property type="entry name" value="WH-like_DNA-bd_sf"/>
</dbReference>
<keyword evidence="1" id="KW-0805">Transcription regulation</keyword>
<dbReference type="SUPFAM" id="SSF55781">
    <property type="entry name" value="GAF domain-like"/>
    <property type="match status" value="1"/>
</dbReference>
<comment type="caution">
    <text evidence="4">The sequence shown here is derived from an EMBL/GenBank/DDBJ whole genome shotgun (WGS) entry which is preliminary data.</text>
</comment>
<evidence type="ECO:0000256" key="1">
    <source>
        <dbReference type="ARBA" id="ARBA00023015"/>
    </source>
</evidence>
<dbReference type="Gene3D" id="3.30.450.40">
    <property type="match status" value="1"/>
</dbReference>
<organism evidence="4 5">
    <name type="scientific">Amycolatopsis ultiminotia</name>
    <dbReference type="NCBI Taxonomy" id="543629"/>
    <lineage>
        <taxon>Bacteria</taxon>
        <taxon>Bacillati</taxon>
        <taxon>Actinomycetota</taxon>
        <taxon>Actinomycetes</taxon>
        <taxon>Pseudonocardiales</taxon>
        <taxon>Pseudonocardiaceae</taxon>
        <taxon>Amycolatopsis</taxon>
    </lineage>
</organism>
<dbReference type="Pfam" id="PF13185">
    <property type="entry name" value="GAF_2"/>
    <property type="match status" value="1"/>
</dbReference>
<dbReference type="InterPro" id="IPR003018">
    <property type="entry name" value="GAF"/>
</dbReference>
<dbReference type="RefSeq" id="WP_344860740.1">
    <property type="nucleotide sequence ID" value="NZ_BAAAZN010000006.1"/>
</dbReference>
<gene>
    <name evidence="4" type="ORF">GCM10022222_33820</name>
</gene>
<evidence type="ECO:0000259" key="3">
    <source>
        <dbReference type="SMART" id="SM01012"/>
    </source>
</evidence>
<proteinExistence type="predicted"/>
<evidence type="ECO:0000256" key="2">
    <source>
        <dbReference type="ARBA" id="ARBA00023163"/>
    </source>
</evidence>
<dbReference type="EMBL" id="BAAAZN010000006">
    <property type="protein sequence ID" value="GAA3547441.1"/>
    <property type="molecule type" value="Genomic_DNA"/>
</dbReference>
<dbReference type="InterPro" id="IPR029016">
    <property type="entry name" value="GAF-like_dom_sf"/>
</dbReference>